<feature type="compositionally biased region" description="Basic residues" evidence="1">
    <location>
        <begin position="1"/>
        <end position="11"/>
    </location>
</feature>
<keyword evidence="2" id="KW-1133">Transmembrane helix</keyword>
<dbReference type="EMBL" id="JAXQNO010000011">
    <property type="protein sequence ID" value="KAK4788889.1"/>
    <property type="molecule type" value="Genomic_DNA"/>
</dbReference>
<name>A0AAN7LPF5_TRANT</name>
<dbReference type="PANTHER" id="PTHR37218:SF2">
    <property type="entry name" value="COILED-COIL PROTEIN"/>
    <property type="match status" value="1"/>
</dbReference>
<feature type="transmembrane region" description="Helical" evidence="2">
    <location>
        <begin position="55"/>
        <end position="75"/>
    </location>
</feature>
<sequence>MGGKGRKRREKNYRAAHGGNGSTLPPPPDTSKLDALPSKLRKLISFTSSLQSWPLCFPLPFSLLFFIDFFVLNMASRLLLTDSSKGSNAYFPENKRSGYGQKKTERSSLKDEPSQNVAREDGDHDKCTISSEPTKEIVEVVSDNKKKRKRKRAQVEDLRFQSSVEESSRRRERRKMRQKEYKEGKKNKHKRANREENTDFPRHEKVQFGDVVKAPPKLVAVPKGLKTPQDISKERVRLQTVEAYRKRKGWASRPGSHLPPSVDTLLHS</sequence>
<keyword evidence="2" id="KW-0472">Membrane</keyword>
<dbReference type="AlphaFoldDB" id="A0AAN7LPF5"/>
<feature type="compositionally biased region" description="Basic and acidic residues" evidence="1">
    <location>
        <begin position="193"/>
        <end position="207"/>
    </location>
</feature>
<feature type="region of interest" description="Disordered" evidence="1">
    <location>
        <begin position="1"/>
        <end position="34"/>
    </location>
</feature>
<keyword evidence="4" id="KW-1185">Reference proteome</keyword>
<organism evidence="3 4">
    <name type="scientific">Trapa natans</name>
    <name type="common">Water chestnut</name>
    <dbReference type="NCBI Taxonomy" id="22666"/>
    <lineage>
        <taxon>Eukaryota</taxon>
        <taxon>Viridiplantae</taxon>
        <taxon>Streptophyta</taxon>
        <taxon>Embryophyta</taxon>
        <taxon>Tracheophyta</taxon>
        <taxon>Spermatophyta</taxon>
        <taxon>Magnoliopsida</taxon>
        <taxon>eudicotyledons</taxon>
        <taxon>Gunneridae</taxon>
        <taxon>Pentapetalae</taxon>
        <taxon>rosids</taxon>
        <taxon>malvids</taxon>
        <taxon>Myrtales</taxon>
        <taxon>Lythraceae</taxon>
        <taxon>Trapa</taxon>
    </lineage>
</organism>
<keyword evidence="2" id="KW-0812">Transmembrane</keyword>
<feature type="compositionally biased region" description="Basic and acidic residues" evidence="1">
    <location>
        <begin position="102"/>
        <end position="144"/>
    </location>
</feature>
<gene>
    <name evidence="3" type="ORF">SAY86_020208</name>
</gene>
<evidence type="ECO:0000256" key="1">
    <source>
        <dbReference type="SAM" id="MobiDB-lite"/>
    </source>
</evidence>
<evidence type="ECO:0000256" key="2">
    <source>
        <dbReference type="SAM" id="Phobius"/>
    </source>
</evidence>
<dbReference type="Proteomes" id="UP001346149">
    <property type="component" value="Unassembled WGS sequence"/>
</dbReference>
<proteinExistence type="predicted"/>
<accession>A0AAN7LPF5</accession>
<comment type="caution">
    <text evidence="3">The sequence shown here is derived from an EMBL/GenBank/DDBJ whole genome shotgun (WGS) entry which is preliminary data.</text>
</comment>
<evidence type="ECO:0000313" key="3">
    <source>
        <dbReference type="EMBL" id="KAK4788889.1"/>
    </source>
</evidence>
<evidence type="ECO:0000313" key="4">
    <source>
        <dbReference type="Proteomes" id="UP001346149"/>
    </source>
</evidence>
<feature type="region of interest" description="Disordered" evidence="1">
    <location>
        <begin position="85"/>
        <end position="211"/>
    </location>
</feature>
<dbReference type="PANTHER" id="PTHR37218">
    <property type="entry name" value="COILED-COIL PROTEIN"/>
    <property type="match status" value="1"/>
</dbReference>
<protein>
    <submittedName>
        <fullName evidence="3">Uncharacterized protein</fullName>
    </submittedName>
</protein>
<feature type="region of interest" description="Disordered" evidence="1">
    <location>
        <begin position="246"/>
        <end position="268"/>
    </location>
</feature>
<reference evidence="3 4" key="1">
    <citation type="journal article" date="2023" name="Hortic Res">
        <title>Pangenome of water caltrop reveals structural variations and asymmetric subgenome divergence after allopolyploidization.</title>
        <authorList>
            <person name="Zhang X."/>
            <person name="Chen Y."/>
            <person name="Wang L."/>
            <person name="Yuan Y."/>
            <person name="Fang M."/>
            <person name="Shi L."/>
            <person name="Lu R."/>
            <person name="Comes H.P."/>
            <person name="Ma Y."/>
            <person name="Chen Y."/>
            <person name="Huang G."/>
            <person name="Zhou Y."/>
            <person name="Zheng Z."/>
            <person name="Qiu Y."/>
        </authorList>
    </citation>
    <scope>NUCLEOTIDE SEQUENCE [LARGE SCALE GENOMIC DNA]</scope>
    <source>
        <strain evidence="3">F231</strain>
    </source>
</reference>